<dbReference type="CDD" id="cd16343">
    <property type="entry name" value="LMWPTP"/>
    <property type="match status" value="1"/>
</dbReference>
<protein>
    <recommendedName>
        <fullName evidence="2">protein-tyrosine-phosphatase</fullName>
        <ecNumber evidence="2">3.1.3.48</ecNumber>
    </recommendedName>
</protein>
<dbReference type="EC" id="3.1.3.48" evidence="2"/>
<dbReference type="InterPro" id="IPR036196">
    <property type="entry name" value="Ptyr_pPase_sf"/>
</dbReference>
<evidence type="ECO:0000313" key="6">
    <source>
        <dbReference type="EMBL" id="GAA0871627.1"/>
    </source>
</evidence>
<comment type="similarity">
    <text evidence="1">Belongs to the low molecular weight phosphotyrosine protein phosphatase family.</text>
</comment>
<dbReference type="InterPro" id="IPR023485">
    <property type="entry name" value="Ptyr_pPase"/>
</dbReference>
<evidence type="ECO:0000256" key="2">
    <source>
        <dbReference type="ARBA" id="ARBA00013064"/>
    </source>
</evidence>
<dbReference type="Gene3D" id="3.40.50.2300">
    <property type="match status" value="1"/>
</dbReference>
<comment type="caution">
    <text evidence="6">The sequence shown here is derived from an EMBL/GenBank/DDBJ whole genome shotgun (WGS) entry which is preliminary data.</text>
</comment>
<keyword evidence="4" id="KW-0904">Protein phosphatase</keyword>
<dbReference type="PRINTS" id="PR00719">
    <property type="entry name" value="LMWPTPASE"/>
</dbReference>
<reference evidence="6 7" key="1">
    <citation type="journal article" date="2019" name="Int. J. Syst. Evol. Microbiol.">
        <title>The Global Catalogue of Microorganisms (GCM) 10K type strain sequencing project: providing services to taxonomists for standard genome sequencing and annotation.</title>
        <authorList>
            <consortium name="The Broad Institute Genomics Platform"/>
            <consortium name="The Broad Institute Genome Sequencing Center for Infectious Disease"/>
            <person name="Wu L."/>
            <person name="Ma J."/>
        </authorList>
    </citation>
    <scope>NUCLEOTIDE SEQUENCE [LARGE SCALE GENOMIC DNA]</scope>
    <source>
        <strain evidence="6 7">JCM 16082</strain>
    </source>
</reference>
<gene>
    <name evidence="6" type="ORF">GCM10009117_07730</name>
</gene>
<dbReference type="Pfam" id="PF01451">
    <property type="entry name" value="LMWPc"/>
    <property type="match status" value="1"/>
</dbReference>
<sequence length="135" mass="15335">MAEGILDAKTSDQVMVDSAGTSNYHIGDLPDRRSIDEAKKHGLDITDQRGRQFSVRDFDVFDRIYVMDNANYRDVVALARNDQDKEKVSLILEAIFPGERVDVPDPYQGGPKNFEKVYHMLDEACKVIAKELDRT</sequence>
<dbReference type="SMART" id="SM00226">
    <property type="entry name" value="LMWPc"/>
    <property type="match status" value="1"/>
</dbReference>
<evidence type="ECO:0000259" key="5">
    <source>
        <dbReference type="SMART" id="SM00226"/>
    </source>
</evidence>
<dbReference type="PANTHER" id="PTHR11717">
    <property type="entry name" value="LOW MOLECULAR WEIGHT PROTEIN TYROSINE PHOSPHATASE"/>
    <property type="match status" value="1"/>
</dbReference>
<evidence type="ECO:0000256" key="1">
    <source>
        <dbReference type="ARBA" id="ARBA00011063"/>
    </source>
</evidence>
<evidence type="ECO:0000256" key="3">
    <source>
        <dbReference type="ARBA" id="ARBA00022801"/>
    </source>
</evidence>
<proteinExistence type="inferred from homology"/>
<keyword evidence="3" id="KW-0378">Hydrolase</keyword>
<dbReference type="Proteomes" id="UP001500507">
    <property type="component" value="Unassembled WGS sequence"/>
</dbReference>
<dbReference type="InterPro" id="IPR050438">
    <property type="entry name" value="LMW_PTPase"/>
</dbReference>
<keyword evidence="7" id="KW-1185">Reference proteome</keyword>
<evidence type="ECO:0000256" key="4">
    <source>
        <dbReference type="ARBA" id="ARBA00022912"/>
    </source>
</evidence>
<evidence type="ECO:0000313" key="7">
    <source>
        <dbReference type="Proteomes" id="UP001500507"/>
    </source>
</evidence>
<dbReference type="PANTHER" id="PTHR11717:SF7">
    <property type="entry name" value="LOW MOLECULAR WEIGHT PHOSPHOTYROSINE PROTEIN PHOSPHATASE"/>
    <property type="match status" value="1"/>
</dbReference>
<feature type="domain" description="Phosphotyrosine protein phosphatase I" evidence="5">
    <location>
        <begin position="1"/>
        <end position="131"/>
    </location>
</feature>
<dbReference type="InterPro" id="IPR017867">
    <property type="entry name" value="Tyr_phospatase_low_mol_wt"/>
</dbReference>
<dbReference type="SUPFAM" id="SSF52788">
    <property type="entry name" value="Phosphotyrosine protein phosphatases I"/>
    <property type="match status" value="1"/>
</dbReference>
<organism evidence="6 7">
    <name type="scientific">Gangjinia marincola</name>
    <dbReference type="NCBI Taxonomy" id="578463"/>
    <lineage>
        <taxon>Bacteria</taxon>
        <taxon>Pseudomonadati</taxon>
        <taxon>Bacteroidota</taxon>
        <taxon>Flavobacteriia</taxon>
        <taxon>Flavobacteriales</taxon>
        <taxon>Flavobacteriaceae</taxon>
        <taxon>Gangjinia</taxon>
    </lineage>
</organism>
<name>A0ABN1MES0_9FLAO</name>
<dbReference type="EMBL" id="BAAAFG010000005">
    <property type="protein sequence ID" value="GAA0871627.1"/>
    <property type="molecule type" value="Genomic_DNA"/>
</dbReference>
<accession>A0ABN1MES0</accession>